<accession>A0A6L9S820</accession>
<keyword evidence="2" id="KW-1185">Reference proteome</keyword>
<dbReference type="RefSeq" id="WP_163738324.1">
    <property type="nucleotide sequence ID" value="NZ_JAAGOA010000008.1"/>
</dbReference>
<evidence type="ECO:0000313" key="1">
    <source>
        <dbReference type="EMBL" id="NEE01187.1"/>
    </source>
</evidence>
<dbReference type="Proteomes" id="UP000475214">
    <property type="component" value="Unassembled WGS sequence"/>
</dbReference>
<dbReference type="AlphaFoldDB" id="A0A6L9S820"/>
<dbReference type="SUPFAM" id="SSF51197">
    <property type="entry name" value="Clavaminate synthase-like"/>
    <property type="match status" value="1"/>
</dbReference>
<proteinExistence type="predicted"/>
<organism evidence="1 2">
    <name type="scientific">Phytoactinopolyspora halotolerans</name>
    <dbReference type="NCBI Taxonomy" id="1981512"/>
    <lineage>
        <taxon>Bacteria</taxon>
        <taxon>Bacillati</taxon>
        <taxon>Actinomycetota</taxon>
        <taxon>Actinomycetes</taxon>
        <taxon>Jiangellales</taxon>
        <taxon>Jiangellaceae</taxon>
        <taxon>Phytoactinopolyspora</taxon>
    </lineage>
</organism>
<sequence>MGSELLLDGIAVMRRVIQPPSMNVTELLRRNALERGGWKSTKKLHIEDLSPFEEELCKILFSRRLREVADDALAGEATYLGARYRAPLPGYGEQTMHPDDADVTRSVVRLVTAIIPLVAFTPLSGTTRFLPQSHLQRPRHVPEDPAVVCPGQLLVEAEPGDAIMFTGGLWHSGTRNQTATPRDAISISFIRQDQWQ</sequence>
<gene>
    <name evidence="1" type="ORF">G1H10_13520</name>
</gene>
<comment type="caution">
    <text evidence="1">The sequence shown here is derived from an EMBL/GenBank/DDBJ whole genome shotgun (WGS) entry which is preliminary data.</text>
</comment>
<dbReference type="EMBL" id="JAAGOA010000008">
    <property type="protein sequence ID" value="NEE01187.1"/>
    <property type="molecule type" value="Genomic_DNA"/>
</dbReference>
<dbReference type="GO" id="GO:0016706">
    <property type="term" value="F:2-oxoglutarate-dependent dioxygenase activity"/>
    <property type="evidence" value="ECO:0007669"/>
    <property type="project" value="UniProtKB-ARBA"/>
</dbReference>
<name>A0A6L9S820_9ACTN</name>
<reference evidence="1 2" key="1">
    <citation type="submission" date="2020-02" db="EMBL/GenBank/DDBJ databases">
        <authorList>
            <person name="Li X.-J."/>
            <person name="Han X.-M."/>
        </authorList>
    </citation>
    <scope>NUCLEOTIDE SEQUENCE [LARGE SCALE GENOMIC DNA]</scope>
    <source>
        <strain evidence="1 2">CCTCC AB 2017055</strain>
    </source>
</reference>
<dbReference type="InterPro" id="IPR008775">
    <property type="entry name" value="Phytyl_CoA_dOase-like"/>
</dbReference>
<dbReference type="Pfam" id="PF05721">
    <property type="entry name" value="PhyH"/>
    <property type="match status" value="1"/>
</dbReference>
<evidence type="ECO:0008006" key="3">
    <source>
        <dbReference type="Google" id="ProtNLM"/>
    </source>
</evidence>
<dbReference type="Gene3D" id="2.60.120.620">
    <property type="entry name" value="q2cbj1_9rhob like domain"/>
    <property type="match status" value="1"/>
</dbReference>
<protein>
    <recommendedName>
        <fullName evidence="3">Phytanoyl-CoA dioxygenase family protein</fullName>
    </recommendedName>
</protein>
<evidence type="ECO:0000313" key="2">
    <source>
        <dbReference type="Proteomes" id="UP000475214"/>
    </source>
</evidence>